<dbReference type="InterPro" id="IPR039426">
    <property type="entry name" value="TonB-dep_rcpt-like"/>
</dbReference>
<gene>
    <name evidence="10" type="ORF">CR152_17130</name>
</gene>
<evidence type="ECO:0000259" key="9">
    <source>
        <dbReference type="Pfam" id="PF00593"/>
    </source>
</evidence>
<dbReference type="PROSITE" id="PS01156">
    <property type="entry name" value="TONB_DEPENDENT_REC_2"/>
    <property type="match status" value="1"/>
</dbReference>
<feature type="domain" description="TonB-dependent receptor-like beta-barrel" evidence="9">
    <location>
        <begin position="85"/>
        <end position="212"/>
    </location>
</feature>
<evidence type="ECO:0000256" key="8">
    <source>
        <dbReference type="SAM" id="MobiDB-lite"/>
    </source>
</evidence>
<keyword evidence="3" id="KW-1134">Transmembrane beta strand</keyword>
<dbReference type="Pfam" id="PF00593">
    <property type="entry name" value="TonB_dep_Rec_b-barrel"/>
    <property type="match status" value="1"/>
</dbReference>
<reference evidence="10" key="1">
    <citation type="submission" date="2017-10" db="EMBL/GenBank/DDBJ databases">
        <title>Massilia psychrophilum sp. nov., a novel purple-pigmented bacterium isolated from Tianshan glacier, Xinjiang Municipality, China.</title>
        <authorList>
            <person name="Wang H."/>
        </authorList>
    </citation>
    <scope>NUCLEOTIDE SEQUENCE [LARGE SCALE GENOMIC DNA]</scope>
    <source>
        <strain evidence="10">B2</strain>
    </source>
</reference>
<evidence type="ECO:0000313" key="10">
    <source>
        <dbReference type="EMBL" id="ATQ76066.1"/>
    </source>
</evidence>
<dbReference type="InterPro" id="IPR010917">
    <property type="entry name" value="TonB_rcpt_CS"/>
</dbReference>
<name>A0A2D2DM52_9BURK</name>
<organism evidence="10 11">
    <name type="scientific">Massilia violaceinigra</name>
    <dbReference type="NCBI Taxonomy" id="2045208"/>
    <lineage>
        <taxon>Bacteria</taxon>
        <taxon>Pseudomonadati</taxon>
        <taxon>Pseudomonadota</taxon>
        <taxon>Betaproteobacteria</taxon>
        <taxon>Burkholderiales</taxon>
        <taxon>Oxalobacteraceae</taxon>
        <taxon>Telluria group</taxon>
        <taxon>Massilia</taxon>
    </lineage>
</organism>
<dbReference type="GO" id="GO:0009279">
    <property type="term" value="C:cell outer membrane"/>
    <property type="evidence" value="ECO:0007669"/>
    <property type="project" value="UniProtKB-SubCell"/>
</dbReference>
<protein>
    <recommendedName>
        <fullName evidence="9">TonB-dependent receptor-like beta-barrel domain-containing protein</fullName>
    </recommendedName>
</protein>
<dbReference type="GO" id="GO:0015344">
    <property type="term" value="F:siderophore uptake transmembrane transporter activity"/>
    <property type="evidence" value="ECO:0007669"/>
    <property type="project" value="TreeGrafter"/>
</dbReference>
<evidence type="ECO:0000256" key="3">
    <source>
        <dbReference type="ARBA" id="ARBA00022452"/>
    </source>
</evidence>
<dbReference type="SUPFAM" id="SSF56935">
    <property type="entry name" value="Porins"/>
    <property type="match status" value="1"/>
</dbReference>
<dbReference type="PANTHER" id="PTHR32552:SF82">
    <property type="entry name" value="FCUA PROTEIN"/>
    <property type="match status" value="1"/>
</dbReference>
<keyword evidence="2" id="KW-0813">Transport</keyword>
<dbReference type="AlphaFoldDB" id="A0A2D2DM52"/>
<dbReference type="KEGG" id="mass:CR152_17130"/>
<dbReference type="InterPro" id="IPR000531">
    <property type="entry name" value="Beta-barrel_TonB"/>
</dbReference>
<evidence type="ECO:0000256" key="2">
    <source>
        <dbReference type="ARBA" id="ARBA00022448"/>
    </source>
</evidence>
<dbReference type="Gene3D" id="2.40.170.20">
    <property type="entry name" value="TonB-dependent receptor, beta-barrel domain"/>
    <property type="match status" value="1"/>
</dbReference>
<keyword evidence="4" id="KW-0812">Transmembrane</keyword>
<evidence type="ECO:0000256" key="4">
    <source>
        <dbReference type="ARBA" id="ARBA00022692"/>
    </source>
</evidence>
<keyword evidence="7" id="KW-0998">Cell outer membrane</keyword>
<keyword evidence="6" id="KW-0472">Membrane</keyword>
<keyword evidence="5" id="KW-0798">TonB box</keyword>
<dbReference type="InterPro" id="IPR036942">
    <property type="entry name" value="Beta-barrel_TonB_sf"/>
</dbReference>
<evidence type="ECO:0000256" key="6">
    <source>
        <dbReference type="ARBA" id="ARBA00023136"/>
    </source>
</evidence>
<feature type="region of interest" description="Disordered" evidence="8">
    <location>
        <begin position="1"/>
        <end position="26"/>
    </location>
</feature>
<dbReference type="PANTHER" id="PTHR32552">
    <property type="entry name" value="FERRICHROME IRON RECEPTOR-RELATED"/>
    <property type="match status" value="1"/>
</dbReference>
<evidence type="ECO:0000256" key="1">
    <source>
        <dbReference type="ARBA" id="ARBA00004571"/>
    </source>
</evidence>
<sequence length="242" mass="26042">MQSIHPGARCRHPDPRGGLPVEQGGRGQYVPAHLARGIDGRVRPGVAARQGRGGAVWDNKNHSHFRPRGALFQIDKGLEYTNAAKLYVQDGSELHQGVEVTLGGPLTRKLRLLAGAAWLKARVEETANLSLIGKRPQGVPPWQAKLFADYALAALAPGLSLNGGIYYSGKKAVDLHNTWLASGYVRLDAGLRYDQALASGQRLVYRLTVENLADKRYLANTNGGASTFGAPRSAKASLAIDF</sequence>
<evidence type="ECO:0000256" key="5">
    <source>
        <dbReference type="ARBA" id="ARBA00023077"/>
    </source>
</evidence>
<evidence type="ECO:0000313" key="11">
    <source>
        <dbReference type="Proteomes" id="UP000229897"/>
    </source>
</evidence>
<keyword evidence="11" id="KW-1185">Reference proteome</keyword>
<comment type="subcellular location">
    <subcellularLocation>
        <location evidence="1">Cell outer membrane</location>
        <topology evidence="1">Multi-pass membrane protein</topology>
    </subcellularLocation>
</comment>
<accession>A0A2D2DM52</accession>
<proteinExistence type="predicted"/>
<evidence type="ECO:0000256" key="7">
    <source>
        <dbReference type="ARBA" id="ARBA00023237"/>
    </source>
</evidence>
<dbReference type="Proteomes" id="UP000229897">
    <property type="component" value="Chromosome"/>
</dbReference>
<dbReference type="EMBL" id="CP024608">
    <property type="protein sequence ID" value="ATQ76066.1"/>
    <property type="molecule type" value="Genomic_DNA"/>
</dbReference>